<dbReference type="Pfam" id="PF18765">
    <property type="entry name" value="Polbeta"/>
    <property type="match status" value="1"/>
</dbReference>
<dbReference type="NCBIfam" id="NF047752">
    <property type="entry name" value="MntA_antitoxin"/>
    <property type="match status" value="1"/>
</dbReference>
<name>A0A1G9UB06_9FIRM</name>
<dbReference type="PANTHER" id="PTHR43852">
    <property type="entry name" value="NUCLEOTIDYLTRANSFERASE"/>
    <property type="match status" value="1"/>
</dbReference>
<dbReference type="InterPro" id="IPR043519">
    <property type="entry name" value="NT_sf"/>
</dbReference>
<dbReference type="SUPFAM" id="SSF81301">
    <property type="entry name" value="Nucleotidyltransferase"/>
    <property type="match status" value="1"/>
</dbReference>
<feature type="domain" description="Polymerase beta nucleotidyltransferase" evidence="1">
    <location>
        <begin position="12"/>
        <end position="106"/>
    </location>
</feature>
<dbReference type="PANTHER" id="PTHR43852:SF3">
    <property type="entry name" value="NUCLEOTIDYLTRANSFERASE"/>
    <property type="match status" value="1"/>
</dbReference>
<dbReference type="InterPro" id="IPR052930">
    <property type="entry name" value="TA_antitoxin_MntA"/>
</dbReference>
<organism evidence="2 3">
    <name type="scientific">Halarsenatibacter silvermanii</name>
    <dbReference type="NCBI Taxonomy" id="321763"/>
    <lineage>
        <taxon>Bacteria</taxon>
        <taxon>Bacillati</taxon>
        <taxon>Bacillota</taxon>
        <taxon>Clostridia</taxon>
        <taxon>Halanaerobiales</taxon>
        <taxon>Halarsenatibacteraceae</taxon>
        <taxon>Halarsenatibacter</taxon>
    </lineage>
</organism>
<dbReference type="STRING" id="321763.SAMN04488692_1692"/>
<dbReference type="GO" id="GO:0016740">
    <property type="term" value="F:transferase activity"/>
    <property type="evidence" value="ECO:0007669"/>
    <property type="project" value="UniProtKB-KW"/>
</dbReference>
<keyword evidence="3" id="KW-1185">Reference proteome</keyword>
<accession>A0A1G9UB06</accession>
<reference evidence="2 3" key="1">
    <citation type="submission" date="2016-10" db="EMBL/GenBank/DDBJ databases">
        <authorList>
            <person name="de Groot N.N."/>
        </authorList>
    </citation>
    <scope>NUCLEOTIDE SEQUENCE [LARGE SCALE GENOMIC DNA]</scope>
    <source>
        <strain evidence="2 3">SLAS-1</strain>
    </source>
</reference>
<protein>
    <submittedName>
        <fullName evidence="2">Nucleotidyltransferase domain-containing protein</fullName>
    </submittedName>
</protein>
<dbReference type="Gene3D" id="3.30.460.10">
    <property type="entry name" value="Beta Polymerase, domain 2"/>
    <property type="match status" value="1"/>
</dbReference>
<gene>
    <name evidence="2" type="ORF">SAMN04488692_1692</name>
</gene>
<dbReference type="OrthoDB" id="1716545at2"/>
<sequence length="144" mass="16879">MDVDRERIESKEEIKKYFAGEEDIMAAYLFGSHGTEYETPLSDIDFAILYREGEESGLMRDMQVMAGLSSILGIEDIDIVNLNKAPILLQHEIISSGELLYERDRETVSDFIYYVLTFAYDEKIRARKYYDEYEKALKKEYLNE</sequence>
<evidence type="ECO:0000313" key="3">
    <source>
        <dbReference type="Proteomes" id="UP000199476"/>
    </source>
</evidence>
<dbReference type="Proteomes" id="UP000199476">
    <property type="component" value="Unassembled WGS sequence"/>
</dbReference>
<evidence type="ECO:0000259" key="1">
    <source>
        <dbReference type="Pfam" id="PF18765"/>
    </source>
</evidence>
<dbReference type="RefSeq" id="WP_089762523.1">
    <property type="nucleotide sequence ID" value="NZ_FNGO01000069.1"/>
</dbReference>
<keyword evidence="2" id="KW-0808">Transferase</keyword>
<dbReference type="AlphaFoldDB" id="A0A1G9UB06"/>
<proteinExistence type="predicted"/>
<dbReference type="InterPro" id="IPR041633">
    <property type="entry name" value="Polbeta"/>
</dbReference>
<evidence type="ECO:0000313" key="2">
    <source>
        <dbReference type="EMBL" id="SDM57137.1"/>
    </source>
</evidence>
<dbReference type="CDD" id="cd05403">
    <property type="entry name" value="NT_KNTase_like"/>
    <property type="match status" value="1"/>
</dbReference>
<dbReference type="EMBL" id="FNGO01000069">
    <property type="protein sequence ID" value="SDM57137.1"/>
    <property type="molecule type" value="Genomic_DNA"/>
</dbReference>